<evidence type="ECO:0000256" key="1">
    <source>
        <dbReference type="SAM" id="MobiDB-lite"/>
    </source>
</evidence>
<evidence type="ECO:0000313" key="2">
    <source>
        <dbReference type="EMBL" id="KUK60064.1"/>
    </source>
</evidence>
<reference evidence="3" key="1">
    <citation type="journal article" date="2015" name="MBio">
        <title>Genome-Resolved Metagenomic Analysis Reveals Roles for Candidate Phyla and Other Microbial Community Members in Biogeochemical Transformations in Oil Reservoirs.</title>
        <authorList>
            <person name="Hu P."/>
            <person name="Tom L."/>
            <person name="Singh A."/>
            <person name="Thomas B.C."/>
            <person name="Baker B.J."/>
            <person name="Piceno Y.M."/>
            <person name="Andersen G.L."/>
            <person name="Banfield J.F."/>
        </authorList>
    </citation>
    <scope>NUCLEOTIDE SEQUENCE [LARGE SCALE GENOMIC DNA]</scope>
</reference>
<name>A0A101GKG7_9EURY</name>
<dbReference type="Proteomes" id="UP000054323">
    <property type="component" value="Unassembled WGS sequence"/>
</dbReference>
<organism evidence="2 3">
    <name type="scientific">Methanoculleus marisnigri</name>
    <dbReference type="NCBI Taxonomy" id="2198"/>
    <lineage>
        <taxon>Archaea</taxon>
        <taxon>Methanobacteriati</taxon>
        <taxon>Methanobacteriota</taxon>
        <taxon>Stenosarchaea group</taxon>
        <taxon>Methanomicrobia</taxon>
        <taxon>Methanomicrobiales</taxon>
        <taxon>Methanomicrobiaceae</taxon>
        <taxon>Methanoculleus</taxon>
    </lineage>
</organism>
<dbReference type="EMBL" id="LGGD01000261">
    <property type="protein sequence ID" value="KUK60064.1"/>
    <property type="molecule type" value="Genomic_DNA"/>
</dbReference>
<protein>
    <submittedName>
        <fullName evidence="2">Uncharacterized protein</fullName>
    </submittedName>
</protein>
<evidence type="ECO:0000313" key="3">
    <source>
        <dbReference type="Proteomes" id="UP000054323"/>
    </source>
</evidence>
<dbReference type="AlphaFoldDB" id="A0A101GKG7"/>
<accession>A0A101GKG7</accession>
<gene>
    <name evidence="2" type="ORF">XD82_1713</name>
</gene>
<feature type="region of interest" description="Disordered" evidence="1">
    <location>
        <begin position="1"/>
        <end position="22"/>
    </location>
</feature>
<feature type="non-terminal residue" evidence="2">
    <location>
        <position position="57"/>
    </location>
</feature>
<comment type="caution">
    <text evidence="2">The sequence shown here is derived from an EMBL/GenBank/DDBJ whole genome shotgun (WGS) entry which is preliminary data.</text>
</comment>
<feature type="compositionally biased region" description="Basic and acidic residues" evidence="1">
    <location>
        <begin position="13"/>
        <end position="22"/>
    </location>
</feature>
<proteinExistence type="predicted"/>
<sequence length="57" mass="6647">MPGDVDPEDEVEEVRGKEADQHRIPLRACKRAEEMCADVPEDLEEEERKEEVERRPA</sequence>
<feature type="compositionally biased region" description="Acidic residues" evidence="1">
    <location>
        <begin position="1"/>
        <end position="12"/>
    </location>
</feature>